<reference evidence="1" key="1">
    <citation type="submission" date="2020-08" db="EMBL/GenBank/DDBJ databases">
        <title>Genomic Encyclopedia of Type Strains, Phase IV (KMG-IV): sequencing the most valuable type-strain genomes for metagenomic binning, comparative biology and taxonomic classification.</title>
        <authorList>
            <person name="Goeker M."/>
        </authorList>
    </citation>
    <scope>NUCLEOTIDE SEQUENCE</scope>
    <source>
        <strain evidence="1">DSM 669</strain>
    </source>
</reference>
<gene>
    <name evidence="1" type="ORF">HNR49_002267</name>
</gene>
<evidence type="ECO:0000313" key="1">
    <source>
        <dbReference type="EMBL" id="MBB6090881.1"/>
    </source>
</evidence>
<dbReference type="Proteomes" id="UP000642919">
    <property type="component" value="Unassembled WGS sequence"/>
</dbReference>
<proteinExistence type="predicted"/>
<dbReference type="RefSeq" id="WP_260173151.1">
    <property type="nucleotide sequence ID" value="NZ_CP146626.1"/>
</dbReference>
<dbReference type="GeneID" id="76425307"/>
<comment type="caution">
    <text evidence="1">The sequence shown here is derived from an EMBL/GenBank/DDBJ whole genome shotgun (WGS) entry which is preliminary data.</text>
</comment>
<name>A0A841HCU8_HALSI</name>
<dbReference type="AlphaFoldDB" id="A0A841HCU8"/>
<accession>A0A841HCU8</accession>
<sequence>MSVVTGVGEGADVESGGGSFAGAAFLLGDADARYLRGVAV</sequence>
<dbReference type="EMBL" id="JACHGX010000010">
    <property type="protein sequence ID" value="MBB6090881.1"/>
    <property type="molecule type" value="Genomic_DNA"/>
</dbReference>
<protein>
    <submittedName>
        <fullName evidence="1">Uncharacterized protein</fullName>
    </submittedName>
</protein>
<evidence type="ECO:0000313" key="2">
    <source>
        <dbReference type="Proteomes" id="UP000642919"/>
    </source>
</evidence>
<organism evidence="1 2">
    <name type="scientific">Halobacterium salinarum</name>
    <name type="common">Halobacterium halobium</name>
    <dbReference type="NCBI Taxonomy" id="2242"/>
    <lineage>
        <taxon>Archaea</taxon>
        <taxon>Methanobacteriati</taxon>
        <taxon>Methanobacteriota</taxon>
        <taxon>Stenosarchaea group</taxon>
        <taxon>Halobacteria</taxon>
        <taxon>Halobacteriales</taxon>
        <taxon>Halobacteriaceae</taxon>
        <taxon>Halobacterium</taxon>
    </lineage>
</organism>